<organism evidence="9 10">
    <name type="scientific">Klebsiella pneumoniae</name>
    <dbReference type="NCBI Taxonomy" id="573"/>
    <lineage>
        <taxon>Bacteria</taxon>
        <taxon>Pseudomonadati</taxon>
        <taxon>Pseudomonadota</taxon>
        <taxon>Gammaproteobacteria</taxon>
        <taxon>Enterobacterales</taxon>
        <taxon>Enterobacteriaceae</taxon>
        <taxon>Klebsiella/Raoultella group</taxon>
        <taxon>Klebsiella</taxon>
        <taxon>Klebsiella pneumoniae complex</taxon>
    </lineage>
</organism>
<evidence type="ECO:0000256" key="1">
    <source>
        <dbReference type="ARBA" id="ARBA00004651"/>
    </source>
</evidence>
<dbReference type="Pfam" id="PF00892">
    <property type="entry name" value="EamA"/>
    <property type="match status" value="2"/>
</dbReference>
<feature type="transmembrane region" description="Helical" evidence="7">
    <location>
        <begin position="35"/>
        <end position="58"/>
    </location>
</feature>
<evidence type="ECO:0000313" key="9">
    <source>
        <dbReference type="EMBL" id="STT52780.1"/>
    </source>
</evidence>
<evidence type="ECO:0000256" key="3">
    <source>
        <dbReference type="ARBA" id="ARBA00022475"/>
    </source>
</evidence>
<feature type="transmembrane region" description="Helical" evidence="7">
    <location>
        <begin position="124"/>
        <end position="142"/>
    </location>
</feature>
<evidence type="ECO:0000256" key="7">
    <source>
        <dbReference type="SAM" id="Phobius"/>
    </source>
</evidence>
<feature type="transmembrane region" description="Helical" evidence="7">
    <location>
        <begin position="264"/>
        <end position="282"/>
    </location>
</feature>
<protein>
    <submittedName>
        <fullName evidence="9">Drug/metabolite transporter permease</fullName>
    </submittedName>
</protein>
<feature type="transmembrane region" description="Helical" evidence="7">
    <location>
        <begin position="235"/>
        <end position="258"/>
    </location>
</feature>
<feature type="domain" description="EamA" evidence="8">
    <location>
        <begin position="150"/>
        <end position="279"/>
    </location>
</feature>
<keyword evidence="3" id="KW-1003">Cell membrane</keyword>
<dbReference type="Proteomes" id="UP000254799">
    <property type="component" value="Unassembled WGS sequence"/>
</dbReference>
<dbReference type="InterPro" id="IPR050638">
    <property type="entry name" value="AA-Vitamin_Transporters"/>
</dbReference>
<feature type="transmembrane region" description="Helical" evidence="7">
    <location>
        <begin position="96"/>
        <end position="115"/>
    </location>
</feature>
<comment type="subcellular location">
    <subcellularLocation>
        <location evidence="1">Cell membrane</location>
        <topology evidence="1">Multi-pass membrane protein</topology>
    </subcellularLocation>
</comment>
<dbReference type="PANTHER" id="PTHR32322">
    <property type="entry name" value="INNER MEMBRANE TRANSPORTER"/>
    <property type="match status" value="1"/>
</dbReference>
<name>A0A377WD61_KLEPN</name>
<dbReference type="SUPFAM" id="SSF103481">
    <property type="entry name" value="Multidrug resistance efflux transporter EmrE"/>
    <property type="match status" value="2"/>
</dbReference>
<evidence type="ECO:0000256" key="5">
    <source>
        <dbReference type="ARBA" id="ARBA00022989"/>
    </source>
</evidence>
<feature type="transmembrane region" description="Helical" evidence="7">
    <location>
        <begin position="180"/>
        <end position="202"/>
    </location>
</feature>
<feature type="transmembrane region" description="Helical" evidence="7">
    <location>
        <begin position="208"/>
        <end position="228"/>
    </location>
</feature>
<keyword evidence="5 7" id="KW-1133">Transmembrane helix</keyword>
<evidence type="ECO:0000256" key="2">
    <source>
        <dbReference type="ARBA" id="ARBA00007362"/>
    </source>
</evidence>
<comment type="similarity">
    <text evidence="2">Belongs to the EamA transporter family.</text>
</comment>
<dbReference type="AlphaFoldDB" id="A0A377WD61"/>
<reference evidence="9 10" key="1">
    <citation type="submission" date="2018-06" db="EMBL/GenBank/DDBJ databases">
        <authorList>
            <consortium name="Pathogen Informatics"/>
            <person name="Doyle S."/>
        </authorList>
    </citation>
    <scope>NUCLEOTIDE SEQUENCE [LARGE SCALE GENOMIC DNA]</scope>
    <source>
        <strain evidence="9 10">NCTC8849</strain>
    </source>
</reference>
<evidence type="ECO:0000256" key="6">
    <source>
        <dbReference type="ARBA" id="ARBA00023136"/>
    </source>
</evidence>
<sequence length="329" mass="35100">MHVRYSLLASQATTALFVLLWGSAAIFTRWGLDNASPMALLVFRFLVALVALTPLAIVRRRWLPAPGTRLQTAVTGLMLIGGYSVCYFEAMANGVTPGLIATIMGIQPILTLCVVERRLQGRRLSGLLLALAGLVLLVWRSLAASPMATVGILFALAALLLMTFGALWQKRSRQAPADVLPLQYAVSLGLCLLIAPISGFQFTVNAGLIIPVLFLGLLISVVAQLLLYRLLSAGNIVNVTSLFYLVPAITALLDYLLLGNRLPAAAMIGMMAIVAGSCWCSAPRRSAPADGEPGAAASGSFSCHLFYACSRQLILTSKGKYHGQHADDF</sequence>
<feature type="transmembrane region" description="Helical" evidence="7">
    <location>
        <begin position="148"/>
        <end position="168"/>
    </location>
</feature>
<dbReference type="InterPro" id="IPR000620">
    <property type="entry name" value="EamA_dom"/>
</dbReference>
<dbReference type="EMBL" id="UGLC01000002">
    <property type="protein sequence ID" value="STT52780.1"/>
    <property type="molecule type" value="Genomic_DNA"/>
</dbReference>
<keyword evidence="4 7" id="KW-0812">Transmembrane</keyword>
<dbReference type="PANTHER" id="PTHR32322:SF2">
    <property type="entry name" value="EAMA DOMAIN-CONTAINING PROTEIN"/>
    <property type="match status" value="1"/>
</dbReference>
<proteinExistence type="inferred from homology"/>
<keyword evidence="6 7" id="KW-0472">Membrane</keyword>
<evidence type="ECO:0000256" key="4">
    <source>
        <dbReference type="ARBA" id="ARBA00022692"/>
    </source>
</evidence>
<feature type="domain" description="EamA" evidence="8">
    <location>
        <begin position="16"/>
        <end position="138"/>
    </location>
</feature>
<gene>
    <name evidence="9" type="ORF">NCTC8849_01328</name>
</gene>
<evidence type="ECO:0000259" key="8">
    <source>
        <dbReference type="Pfam" id="PF00892"/>
    </source>
</evidence>
<evidence type="ECO:0000313" key="10">
    <source>
        <dbReference type="Proteomes" id="UP000254799"/>
    </source>
</evidence>
<accession>A0A377WD61</accession>
<dbReference type="GO" id="GO:0005886">
    <property type="term" value="C:plasma membrane"/>
    <property type="evidence" value="ECO:0007669"/>
    <property type="project" value="UniProtKB-SubCell"/>
</dbReference>
<dbReference type="InterPro" id="IPR037185">
    <property type="entry name" value="EmrE-like"/>
</dbReference>
<feature type="transmembrane region" description="Helical" evidence="7">
    <location>
        <begin position="70"/>
        <end position="90"/>
    </location>
</feature>